<protein>
    <submittedName>
        <fullName evidence="2">Uncharacterized protein</fullName>
    </submittedName>
</protein>
<organism evidence="2 3">
    <name type="scientific">Brassica cretica</name>
    <name type="common">Mustard</name>
    <dbReference type="NCBI Taxonomy" id="69181"/>
    <lineage>
        <taxon>Eukaryota</taxon>
        <taxon>Viridiplantae</taxon>
        <taxon>Streptophyta</taxon>
        <taxon>Embryophyta</taxon>
        <taxon>Tracheophyta</taxon>
        <taxon>Spermatophyta</taxon>
        <taxon>Magnoliopsida</taxon>
        <taxon>eudicotyledons</taxon>
        <taxon>Gunneridae</taxon>
        <taxon>Pentapetalae</taxon>
        <taxon>rosids</taxon>
        <taxon>malvids</taxon>
        <taxon>Brassicales</taxon>
        <taxon>Brassicaceae</taxon>
        <taxon>Brassiceae</taxon>
        <taxon>Brassica</taxon>
    </lineage>
</organism>
<sequence length="92" mass="10197">MVMTKAVPALRELVHQDSPTDAAGDDDGDFPLPPSKNGIKPAHARTLDTADNVRVTSIIQPDTDFEINEDGEPHQRRCPLYKEDVHRGSYLC</sequence>
<feature type="region of interest" description="Disordered" evidence="1">
    <location>
        <begin position="1"/>
        <end position="43"/>
    </location>
</feature>
<gene>
    <name evidence="2" type="ORF">F2Q68_00020720</name>
</gene>
<accession>A0A8S9FPX6</accession>
<proteinExistence type="predicted"/>
<comment type="caution">
    <text evidence="2">The sequence shown here is derived from an EMBL/GenBank/DDBJ whole genome shotgun (WGS) entry which is preliminary data.</text>
</comment>
<evidence type="ECO:0000313" key="3">
    <source>
        <dbReference type="Proteomes" id="UP000712281"/>
    </source>
</evidence>
<evidence type="ECO:0000313" key="2">
    <source>
        <dbReference type="EMBL" id="KAF2535219.1"/>
    </source>
</evidence>
<dbReference type="EMBL" id="QGKW02002228">
    <property type="protein sequence ID" value="KAF2535219.1"/>
    <property type="molecule type" value="Genomic_DNA"/>
</dbReference>
<dbReference type="Proteomes" id="UP000712281">
    <property type="component" value="Unassembled WGS sequence"/>
</dbReference>
<dbReference type="AlphaFoldDB" id="A0A8S9FPX6"/>
<reference evidence="2" key="1">
    <citation type="submission" date="2019-12" db="EMBL/GenBank/DDBJ databases">
        <title>Genome sequencing and annotation of Brassica cretica.</title>
        <authorList>
            <person name="Studholme D.J."/>
            <person name="Sarris P.F."/>
        </authorList>
    </citation>
    <scope>NUCLEOTIDE SEQUENCE</scope>
    <source>
        <strain evidence="2">PFS-001/15</strain>
        <tissue evidence="2">Leaf</tissue>
    </source>
</reference>
<evidence type="ECO:0000256" key="1">
    <source>
        <dbReference type="SAM" id="MobiDB-lite"/>
    </source>
</evidence>
<name>A0A8S9FPX6_BRACR</name>